<protein>
    <submittedName>
        <fullName evidence="2">Uncharacterized protein</fullName>
    </submittedName>
</protein>
<proteinExistence type="predicted"/>
<feature type="compositionally biased region" description="Basic and acidic residues" evidence="1">
    <location>
        <begin position="35"/>
        <end position="57"/>
    </location>
</feature>
<feature type="region of interest" description="Disordered" evidence="1">
    <location>
        <begin position="35"/>
        <end position="65"/>
    </location>
</feature>
<feature type="compositionally biased region" description="Polar residues" evidence="1">
    <location>
        <begin position="261"/>
        <end position="274"/>
    </location>
</feature>
<feature type="region of interest" description="Disordered" evidence="1">
    <location>
        <begin position="219"/>
        <end position="284"/>
    </location>
</feature>
<accession>A0A0B6Y057</accession>
<feature type="compositionally biased region" description="Low complexity" evidence="1">
    <location>
        <begin position="250"/>
        <end position="260"/>
    </location>
</feature>
<sequence>IPTPSNLPLPSTNTILTKQKPPVVNCAEVKHMSEVKEEVVEPENKENQRLAPVEDSKNSQSDSIICKDSLVPTITEHSKPDLQTESEVPAVPVVRQPSHDSAALKELETKTLDNSKQFQHFSFAQIEQMHQQEETLKSSTALSALPPGVIMSGENTALPYANMVYRGGYLVPARPHHVLHPAPWTMMSPVVPPSSPSTSFTPTTVDGVLPHLGTTVQESLLSPLPPMPSSSKTNQNSVPFAASSLDIRSKSSSGKLPLSSQTYRLPSPSGSRTMKTAHVAAPYK</sequence>
<reference evidence="2" key="1">
    <citation type="submission" date="2014-12" db="EMBL/GenBank/DDBJ databases">
        <title>Insight into the proteome of Arion vulgaris.</title>
        <authorList>
            <person name="Aradska J."/>
            <person name="Bulat T."/>
            <person name="Smidak R."/>
            <person name="Sarate P."/>
            <person name="Gangsoo J."/>
            <person name="Sialana F."/>
            <person name="Bilban M."/>
            <person name="Lubec G."/>
        </authorList>
    </citation>
    <scope>NUCLEOTIDE SEQUENCE</scope>
    <source>
        <tissue evidence="2">Skin</tissue>
    </source>
</reference>
<evidence type="ECO:0000256" key="1">
    <source>
        <dbReference type="SAM" id="MobiDB-lite"/>
    </source>
</evidence>
<evidence type="ECO:0000313" key="2">
    <source>
        <dbReference type="EMBL" id="CEK49529.1"/>
    </source>
</evidence>
<dbReference type="AlphaFoldDB" id="A0A0B6Y057"/>
<organism evidence="2">
    <name type="scientific">Arion vulgaris</name>
    <dbReference type="NCBI Taxonomy" id="1028688"/>
    <lineage>
        <taxon>Eukaryota</taxon>
        <taxon>Metazoa</taxon>
        <taxon>Spiralia</taxon>
        <taxon>Lophotrochozoa</taxon>
        <taxon>Mollusca</taxon>
        <taxon>Gastropoda</taxon>
        <taxon>Heterobranchia</taxon>
        <taxon>Euthyneura</taxon>
        <taxon>Panpulmonata</taxon>
        <taxon>Eupulmonata</taxon>
        <taxon>Stylommatophora</taxon>
        <taxon>Helicina</taxon>
        <taxon>Arionoidea</taxon>
        <taxon>Arionidae</taxon>
        <taxon>Arion</taxon>
    </lineage>
</organism>
<feature type="non-terminal residue" evidence="2">
    <location>
        <position position="1"/>
    </location>
</feature>
<dbReference type="EMBL" id="HACG01002664">
    <property type="protein sequence ID" value="CEK49529.1"/>
    <property type="molecule type" value="Transcribed_RNA"/>
</dbReference>
<name>A0A0B6Y057_9EUPU</name>
<gene>
    <name evidence="2" type="primary">ORF8038</name>
</gene>
<feature type="non-terminal residue" evidence="2">
    <location>
        <position position="284"/>
    </location>
</feature>